<protein>
    <submittedName>
        <fullName evidence="9">Urea transporter</fullName>
    </submittedName>
</protein>
<evidence type="ECO:0000313" key="10">
    <source>
        <dbReference type="Proteomes" id="UP001069090"/>
    </source>
</evidence>
<comment type="similarity">
    <text evidence="2">Belongs to the urea transporter family.</text>
</comment>
<organism evidence="9 10">
    <name type="scientific">Dasania phycosphaerae</name>
    <dbReference type="NCBI Taxonomy" id="2950436"/>
    <lineage>
        <taxon>Bacteria</taxon>
        <taxon>Pseudomonadati</taxon>
        <taxon>Pseudomonadota</taxon>
        <taxon>Gammaproteobacteria</taxon>
        <taxon>Cellvibrionales</taxon>
        <taxon>Spongiibacteraceae</taxon>
        <taxon>Dasania</taxon>
    </lineage>
</organism>
<feature type="transmembrane region" description="Helical" evidence="8">
    <location>
        <begin position="31"/>
        <end position="60"/>
    </location>
</feature>
<gene>
    <name evidence="9" type="ORF">O0V09_13840</name>
</gene>
<dbReference type="RefSeq" id="WP_258332452.1">
    <property type="nucleotide sequence ID" value="NZ_JAPTGG010000011.1"/>
</dbReference>
<evidence type="ECO:0000256" key="1">
    <source>
        <dbReference type="ARBA" id="ARBA00004651"/>
    </source>
</evidence>
<dbReference type="GO" id="GO:0005886">
    <property type="term" value="C:plasma membrane"/>
    <property type="evidence" value="ECO:0007669"/>
    <property type="project" value="UniProtKB-SubCell"/>
</dbReference>
<dbReference type="PANTHER" id="PTHR10464:SF4">
    <property type="entry name" value="UREA TRANSPORTER"/>
    <property type="match status" value="1"/>
</dbReference>
<dbReference type="GO" id="GO:0015204">
    <property type="term" value="F:urea transmembrane transporter activity"/>
    <property type="evidence" value="ECO:0007669"/>
    <property type="project" value="InterPro"/>
</dbReference>
<feature type="transmembrane region" description="Helical" evidence="8">
    <location>
        <begin position="214"/>
        <end position="232"/>
    </location>
</feature>
<keyword evidence="4 8" id="KW-0812">Transmembrane</keyword>
<keyword evidence="5 8" id="KW-1133">Transmembrane helix</keyword>
<comment type="subcellular location">
    <subcellularLocation>
        <location evidence="1">Cell membrane</location>
        <topology evidence="1">Multi-pass membrane protein</topology>
    </subcellularLocation>
</comment>
<evidence type="ECO:0000256" key="8">
    <source>
        <dbReference type="SAM" id="Phobius"/>
    </source>
</evidence>
<evidence type="ECO:0000256" key="7">
    <source>
        <dbReference type="PIRSR" id="PIRSR016502-1"/>
    </source>
</evidence>
<accession>A0A9J6RQ44</accession>
<dbReference type="EMBL" id="JAPTGG010000011">
    <property type="protein sequence ID" value="MCZ0866288.1"/>
    <property type="molecule type" value="Genomic_DNA"/>
</dbReference>
<evidence type="ECO:0000256" key="3">
    <source>
        <dbReference type="ARBA" id="ARBA00022475"/>
    </source>
</evidence>
<dbReference type="PIRSF" id="PIRSF016502">
    <property type="entry name" value="Urea_transporter"/>
    <property type="match status" value="1"/>
</dbReference>
<dbReference type="Proteomes" id="UP001069090">
    <property type="component" value="Unassembled WGS sequence"/>
</dbReference>
<feature type="transmembrane region" description="Helical" evidence="8">
    <location>
        <begin position="190"/>
        <end position="208"/>
    </location>
</feature>
<dbReference type="AlphaFoldDB" id="A0A9J6RQ44"/>
<feature type="transmembrane region" description="Helical" evidence="8">
    <location>
        <begin position="72"/>
        <end position="89"/>
    </location>
</feature>
<feature type="transmembrane region" description="Helical" evidence="8">
    <location>
        <begin position="126"/>
        <end position="144"/>
    </location>
</feature>
<feature type="site" description="Important for channel permeability" evidence="7">
    <location>
        <position position="265"/>
    </location>
</feature>
<comment type="caution">
    <text evidence="9">The sequence shown here is derived from an EMBL/GenBank/DDBJ whole genome shotgun (WGS) entry which is preliminary data.</text>
</comment>
<dbReference type="Pfam" id="PF03253">
    <property type="entry name" value="UT"/>
    <property type="match status" value="1"/>
</dbReference>
<keyword evidence="3" id="KW-1003">Cell membrane</keyword>
<evidence type="ECO:0000256" key="6">
    <source>
        <dbReference type="ARBA" id="ARBA00023136"/>
    </source>
</evidence>
<sequence length="292" mass="31203">MIKTAYLTQAINIFLTGFGQIMLQENRLTGLFFLAGILVNSVTQFLTAVSASLIALLTAYSCGFSRQHIAKGWYGFNGALVGLAVASFFPLSWLAVILLLAGSILSSLLMRLMLTSKALPPYTSPFVLTIWLLLIGAHFFAAPLVEARAKASELVVYEAIFRGLAQVMFQDHVLTGVLFALGIVCSSRLLAVWGLLAAMLGVMLAMLLGLSEQLTGAGVYGYNAVLAAIALAGNYKKSVVLPLLGAVIAFAITLLFQTMAAPALTAPFILAVWLVLTGKNIVDRFFHLPTVV</sequence>
<evidence type="ECO:0000256" key="5">
    <source>
        <dbReference type="ARBA" id="ARBA00022989"/>
    </source>
</evidence>
<feature type="transmembrane region" description="Helical" evidence="8">
    <location>
        <begin position="239"/>
        <end position="257"/>
    </location>
</feature>
<dbReference type="InterPro" id="IPR004937">
    <property type="entry name" value="Urea_transporter"/>
</dbReference>
<keyword evidence="6 8" id="KW-0472">Membrane</keyword>
<proteinExistence type="inferred from homology"/>
<evidence type="ECO:0000256" key="2">
    <source>
        <dbReference type="ARBA" id="ARBA00005914"/>
    </source>
</evidence>
<dbReference type="InterPro" id="IPR029020">
    <property type="entry name" value="Ammonium/urea_transptr"/>
</dbReference>
<evidence type="ECO:0000313" key="9">
    <source>
        <dbReference type="EMBL" id="MCZ0866288.1"/>
    </source>
</evidence>
<dbReference type="PANTHER" id="PTHR10464">
    <property type="entry name" value="UREA TRANSPORTER"/>
    <property type="match status" value="1"/>
</dbReference>
<name>A0A9J6RQ44_9GAMM</name>
<keyword evidence="10" id="KW-1185">Reference proteome</keyword>
<dbReference type="Gene3D" id="1.10.3430.10">
    <property type="entry name" value="Ammonium transporter AmtB like domains"/>
    <property type="match status" value="1"/>
</dbReference>
<evidence type="ECO:0000256" key="4">
    <source>
        <dbReference type="ARBA" id="ARBA00022692"/>
    </source>
</evidence>
<reference evidence="9 10" key="1">
    <citation type="submission" date="2022-12" db="EMBL/GenBank/DDBJ databases">
        <title>Dasania phycosphaerae sp. nov., isolated from particulate material of the south coast of Korea.</title>
        <authorList>
            <person name="Jiang Y."/>
        </authorList>
    </citation>
    <scope>NUCLEOTIDE SEQUENCE [LARGE SCALE GENOMIC DNA]</scope>
    <source>
        <strain evidence="9 10">GY-19</strain>
    </source>
</reference>